<proteinExistence type="predicted"/>
<dbReference type="AlphaFoldDB" id="A0A834XFG3"/>
<evidence type="ECO:0000313" key="2">
    <source>
        <dbReference type="Proteomes" id="UP000634136"/>
    </source>
</evidence>
<keyword evidence="2" id="KW-1185">Reference proteome</keyword>
<comment type="caution">
    <text evidence="1">The sequence shown here is derived from an EMBL/GenBank/DDBJ whole genome shotgun (WGS) entry which is preliminary data.</text>
</comment>
<organism evidence="1 2">
    <name type="scientific">Senna tora</name>
    <dbReference type="NCBI Taxonomy" id="362788"/>
    <lineage>
        <taxon>Eukaryota</taxon>
        <taxon>Viridiplantae</taxon>
        <taxon>Streptophyta</taxon>
        <taxon>Embryophyta</taxon>
        <taxon>Tracheophyta</taxon>
        <taxon>Spermatophyta</taxon>
        <taxon>Magnoliopsida</taxon>
        <taxon>eudicotyledons</taxon>
        <taxon>Gunneridae</taxon>
        <taxon>Pentapetalae</taxon>
        <taxon>rosids</taxon>
        <taxon>fabids</taxon>
        <taxon>Fabales</taxon>
        <taxon>Fabaceae</taxon>
        <taxon>Caesalpinioideae</taxon>
        <taxon>Cassia clade</taxon>
        <taxon>Senna</taxon>
    </lineage>
</organism>
<evidence type="ECO:0000313" key="1">
    <source>
        <dbReference type="EMBL" id="KAF7844284.1"/>
    </source>
</evidence>
<name>A0A834XFG3_9FABA</name>
<protein>
    <submittedName>
        <fullName evidence="1">Uncharacterized protein</fullName>
    </submittedName>
</protein>
<sequence length="88" mass="10138">MGLPSDSGLNLPAAQLLLRGKDVLISKTSSSSFFFLFSHRTQIPKIEFLLQKKKEEKIQINTHFLIEHEEDKIERLTGVDKQEVELEK</sequence>
<dbReference type="Proteomes" id="UP000634136">
    <property type="component" value="Unassembled WGS sequence"/>
</dbReference>
<dbReference type="EMBL" id="JAAIUW010000001">
    <property type="protein sequence ID" value="KAF7844284.1"/>
    <property type="molecule type" value="Genomic_DNA"/>
</dbReference>
<reference evidence="1" key="1">
    <citation type="submission" date="2020-09" db="EMBL/GenBank/DDBJ databases">
        <title>Genome-Enabled Discovery of Anthraquinone Biosynthesis in Senna tora.</title>
        <authorList>
            <person name="Kang S.-H."/>
            <person name="Pandey R.P."/>
            <person name="Lee C.-M."/>
            <person name="Sim J.-S."/>
            <person name="Jeong J.-T."/>
            <person name="Choi B.-S."/>
            <person name="Jung M."/>
            <person name="Ginzburg D."/>
            <person name="Zhao K."/>
            <person name="Won S.Y."/>
            <person name="Oh T.-J."/>
            <person name="Yu Y."/>
            <person name="Kim N.-H."/>
            <person name="Lee O.R."/>
            <person name="Lee T.-H."/>
            <person name="Bashyal P."/>
            <person name="Kim T.-S."/>
            <person name="Lee W.-H."/>
            <person name="Kawkins C."/>
            <person name="Kim C.-K."/>
            <person name="Kim J.S."/>
            <person name="Ahn B.O."/>
            <person name="Rhee S.Y."/>
            <person name="Sohng J.K."/>
        </authorList>
    </citation>
    <scope>NUCLEOTIDE SEQUENCE</scope>
    <source>
        <tissue evidence="1">Leaf</tissue>
    </source>
</reference>
<gene>
    <name evidence="1" type="ORF">G2W53_001189</name>
</gene>
<accession>A0A834XFG3</accession>